<dbReference type="AlphaFoldDB" id="A0A268AFZ7"/>
<dbReference type="EMBL" id="NPBV01000001">
    <property type="protein sequence ID" value="PAD23044.1"/>
    <property type="molecule type" value="Genomic_DNA"/>
</dbReference>
<dbReference type="Proteomes" id="UP000216013">
    <property type="component" value="Unassembled WGS sequence"/>
</dbReference>
<protein>
    <submittedName>
        <fullName evidence="1">Uncharacterized protein</fullName>
    </submittedName>
</protein>
<organism evidence="1 2">
    <name type="scientific">Terribacillus saccharophilus</name>
    <dbReference type="NCBI Taxonomy" id="361277"/>
    <lineage>
        <taxon>Bacteria</taxon>
        <taxon>Bacillati</taxon>
        <taxon>Bacillota</taxon>
        <taxon>Bacilli</taxon>
        <taxon>Bacillales</taxon>
        <taxon>Bacillaceae</taxon>
        <taxon>Terribacillus</taxon>
    </lineage>
</organism>
<reference evidence="1 2" key="1">
    <citation type="submission" date="2017-07" db="EMBL/GenBank/DDBJ databases">
        <title>Isolation and whole genome analysis of endospore-forming bacteria from heroin.</title>
        <authorList>
            <person name="Kalinowski J."/>
            <person name="Ahrens B."/>
            <person name="Al-Dilaimi A."/>
            <person name="Winkler A."/>
            <person name="Wibberg D."/>
            <person name="Schleenbecker U."/>
            <person name="Ruckert C."/>
            <person name="Wolfel R."/>
            <person name="Grass G."/>
        </authorList>
    </citation>
    <scope>NUCLEOTIDE SEQUENCE [LARGE SCALE GENOMIC DNA]</scope>
    <source>
        <strain evidence="1 2">7528</strain>
    </source>
</reference>
<gene>
    <name evidence="1" type="ORF">CHH64_00015</name>
</gene>
<evidence type="ECO:0000313" key="2">
    <source>
        <dbReference type="Proteomes" id="UP000216013"/>
    </source>
</evidence>
<evidence type="ECO:0000313" key="1">
    <source>
        <dbReference type="EMBL" id="PAD23044.1"/>
    </source>
</evidence>
<comment type="caution">
    <text evidence="1">The sequence shown here is derived from an EMBL/GenBank/DDBJ whole genome shotgun (WGS) entry which is preliminary data.</text>
</comment>
<proteinExistence type="predicted"/>
<name>A0A268AFZ7_9BACI</name>
<sequence>MFKSFKTFIFTFIVAPSILGLGVAFALDVFPFLWSLITQKNASLAFKDFGLNFSFRLCSISNLYYFQSHRT</sequence>
<accession>A0A268AFZ7</accession>